<dbReference type="STRING" id="216946.STURO_v1c07200"/>
<feature type="transmembrane region" description="Helical" evidence="1">
    <location>
        <begin position="180"/>
        <end position="201"/>
    </location>
</feature>
<dbReference type="PATRIC" id="fig|216946.3.peg.749"/>
<feature type="transmembrane region" description="Helical" evidence="1">
    <location>
        <begin position="563"/>
        <end position="581"/>
    </location>
</feature>
<feature type="transmembrane region" description="Helical" evidence="1">
    <location>
        <begin position="29"/>
        <end position="50"/>
    </location>
</feature>
<gene>
    <name evidence="2" type="ORF">STURON_00720</name>
</gene>
<feature type="transmembrane region" description="Helical" evidence="1">
    <location>
        <begin position="149"/>
        <end position="173"/>
    </location>
</feature>
<sequence>MSKEASTIKIKIKDLINFFYRILIHEKVFVIYFIIINSFSLLVSVLFSLIKSGETKNLLFDFYVIIFINIFLFIFIIKIINFFFVRKIEDKTIFVVIANSFSRIRFFITQYFTLLIIITSPVFFSYIMFNIVYILSNDFTTNNFVIKKTLVFMLFSIILEISLFNFLVFLILFIGNQPTLVISTLLLSFSFVANIPAKLIWESEKDKIFTFKDFNNNESYDIYQTDVYNSIALEGLIINKKIKYKNLIHSLNHYLTNYSRNDNIIFTINNLNNNNLIRYNEFWKNEMGIVVPSKKEISFDGILLTNSKKTSLKKWSLGDKIKINLSLNSYFKNEHQIRKLLNCTSSEGIKSNIADFLSFKSDLKKTIINIPQQKYNLFGDYLFLSNNINSNQIINLSKNEKIDLDVNDIKSIFNFIIAGVNPIDDKDFTIRYSEELKNYFYDNIINDEMFLTRILENYLIYYTTHYYYSTNYSLVQNDTLRSYLDIKKKLNIMNFINPFYLTWVFYTNKSGLYYDDIWFNPNSTSLIELNKQQNLFLPYIIFDLKNINNKFDQNSFNNFIDPSYLFITLFLISKLLFLSTIKKFNKIDFN</sequence>
<feature type="transmembrane region" description="Helical" evidence="1">
    <location>
        <begin position="62"/>
        <end position="85"/>
    </location>
</feature>
<keyword evidence="1 2" id="KW-0812">Transmembrane</keyword>
<dbReference type="OrthoDB" id="391549at2"/>
<name>A0A0K1P6M0_9MOLU</name>
<organism evidence="2 3">
    <name type="scientific">Spiroplasma turonicum</name>
    <dbReference type="NCBI Taxonomy" id="216946"/>
    <lineage>
        <taxon>Bacteria</taxon>
        <taxon>Bacillati</taxon>
        <taxon>Mycoplasmatota</taxon>
        <taxon>Mollicutes</taxon>
        <taxon>Entomoplasmatales</taxon>
        <taxon>Spiroplasmataceae</taxon>
        <taxon>Spiroplasma</taxon>
    </lineage>
</organism>
<keyword evidence="1" id="KW-1133">Transmembrane helix</keyword>
<feature type="transmembrane region" description="Helical" evidence="1">
    <location>
        <begin position="106"/>
        <end position="129"/>
    </location>
</feature>
<dbReference type="RefSeq" id="WP_075048546.1">
    <property type="nucleotide sequence ID" value="NZ_CP012328.1"/>
</dbReference>
<dbReference type="EMBL" id="CP012328">
    <property type="protein sequence ID" value="AKU79966.1"/>
    <property type="molecule type" value="Genomic_DNA"/>
</dbReference>
<reference evidence="2 3" key="1">
    <citation type="journal article" date="2015" name="Genome Announc.">
        <title>Complete Genome Sequence of Spiroplasma turonicum Strain Tab4cT, a Parasite of a Horse Fly, Haematopota sp. (Diptera: Tabanidae).</title>
        <authorList>
            <person name="Davis R.E."/>
            <person name="Shao J."/>
            <person name="Zhao Y."/>
            <person name="Gasparich G.E."/>
            <person name="Gaynor B.J."/>
            <person name="Donofrio N."/>
        </authorList>
    </citation>
    <scope>NUCLEOTIDE SEQUENCE [LARGE SCALE GENOMIC DNA]</scope>
    <source>
        <strain evidence="2 3">Tab4c</strain>
    </source>
</reference>
<dbReference type="KEGG" id="stur:STURON_00720"/>
<dbReference type="Proteomes" id="UP000067243">
    <property type="component" value="Chromosome"/>
</dbReference>
<evidence type="ECO:0000313" key="2">
    <source>
        <dbReference type="EMBL" id="AKU79966.1"/>
    </source>
</evidence>
<accession>A0A0K1P6M0</accession>
<protein>
    <submittedName>
        <fullName evidence="2">Transmembrane protein</fullName>
    </submittedName>
</protein>
<keyword evidence="3" id="KW-1185">Reference proteome</keyword>
<keyword evidence="1" id="KW-0472">Membrane</keyword>
<proteinExistence type="predicted"/>
<dbReference type="AlphaFoldDB" id="A0A0K1P6M0"/>
<evidence type="ECO:0000256" key="1">
    <source>
        <dbReference type="SAM" id="Phobius"/>
    </source>
</evidence>
<evidence type="ECO:0000313" key="3">
    <source>
        <dbReference type="Proteomes" id="UP000067243"/>
    </source>
</evidence>